<feature type="domain" description="RNA polymerase sigma-70 region 2" evidence="7">
    <location>
        <begin position="38"/>
        <end position="101"/>
    </location>
</feature>
<comment type="similarity">
    <text evidence="1">Belongs to the sigma-70 factor family. ECF subfamily.</text>
</comment>
<reference evidence="10" key="1">
    <citation type="submission" date="2020-05" db="EMBL/GenBank/DDBJ databases">
        <title>Frigoriglobus tundricola gen. nov., sp. nov., a psychrotolerant cellulolytic planctomycete of the family Gemmataceae with two divergent copies of 16S rRNA gene.</title>
        <authorList>
            <person name="Kulichevskaya I.S."/>
            <person name="Ivanova A.A."/>
            <person name="Naumoff D.G."/>
            <person name="Beletsky A.V."/>
            <person name="Rijpstra W.I.C."/>
            <person name="Sinninghe Damste J.S."/>
            <person name="Mardanov A.V."/>
            <person name="Ravin N.V."/>
            <person name="Dedysh S.N."/>
        </authorList>
    </citation>
    <scope>NUCLEOTIDE SEQUENCE [LARGE SCALE GENOMIC DNA]</scope>
    <source>
        <strain evidence="10">PL17</strain>
    </source>
</reference>
<dbReference type="AlphaFoldDB" id="A0A6M5YH07"/>
<feature type="compositionally biased region" description="Low complexity" evidence="5">
    <location>
        <begin position="423"/>
        <end position="432"/>
    </location>
</feature>
<feature type="transmembrane region" description="Helical" evidence="6">
    <location>
        <begin position="189"/>
        <end position="209"/>
    </location>
</feature>
<protein>
    <recommendedName>
        <fullName evidence="11">RNA polymerase sigma-70 region 2 domain-containing protein</fullName>
    </recommendedName>
</protein>
<evidence type="ECO:0000313" key="9">
    <source>
        <dbReference type="EMBL" id="QJW93339.1"/>
    </source>
</evidence>
<organism evidence="9 10">
    <name type="scientific">Frigoriglobus tundricola</name>
    <dbReference type="NCBI Taxonomy" id="2774151"/>
    <lineage>
        <taxon>Bacteria</taxon>
        <taxon>Pseudomonadati</taxon>
        <taxon>Planctomycetota</taxon>
        <taxon>Planctomycetia</taxon>
        <taxon>Gemmatales</taxon>
        <taxon>Gemmataceae</taxon>
        <taxon>Frigoriglobus</taxon>
    </lineage>
</organism>
<keyword evidence="10" id="KW-1185">Reference proteome</keyword>
<dbReference type="InterPro" id="IPR014284">
    <property type="entry name" value="RNA_pol_sigma-70_dom"/>
</dbReference>
<feature type="region of interest" description="Disordered" evidence="5">
    <location>
        <begin position="375"/>
        <end position="490"/>
    </location>
</feature>
<feature type="compositionally biased region" description="Basic and acidic residues" evidence="5">
    <location>
        <begin position="301"/>
        <end position="312"/>
    </location>
</feature>
<dbReference type="SUPFAM" id="SSF88946">
    <property type="entry name" value="Sigma2 domain of RNA polymerase sigma factors"/>
    <property type="match status" value="1"/>
</dbReference>
<dbReference type="Pfam" id="PF04542">
    <property type="entry name" value="Sigma70_r2"/>
    <property type="match status" value="1"/>
</dbReference>
<evidence type="ECO:0000256" key="1">
    <source>
        <dbReference type="ARBA" id="ARBA00010641"/>
    </source>
</evidence>
<dbReference type="InterPro" id="IPR007627">
    <property type="entry name" value="RNA_pol_sigma70_r2"/>
</dbReference>
<keyword evidence="3" id="KW-0731">Sigma factor</keyword>
<dbReference type="Gene3D" id="1.10.1740.10">
    <property type="match status" value="1"/>
</dbReference>
<dbReference type="InterPro" id="IPR013325">
    <property type="entry name" value="RNA_pol_sigma_r2"/>
</dbReference>
<evidence type="ECO:0000313" key="10">
    <source>
        <dbReference type="Proteomes" id="UP000503447"/>
    </source>
</evidence>
<dbReference type="PANTHER" id="PTHR43133:SF51">
    <property type="entry name" value="RNA POLYMERASE SIGMA FACTOR"/>
    <property type="match status" value="1"/>
</dbReference>
<keyword evidence="2" id="KW-0805">Transcription regulation</keyword>
<dbReference type="NCBIfam" id="TIGR02937">
    <property type="entry name" value="sigma70-ECF"/>
    <property type="match status" value="1"/>
</dbReference>
<feature type="compositionally biased region" description="Pro residues" evidence="5">
    <location>
        <begin position="440"/>
        <end position="463"/>
    </location>
</feature>
<evidence type="ECO:0000259" key="8">
    <source>
        <dbReference type="Pfam" id="PF08281"/>
    </source>
</evidence>
<dbReference type="PANTHER" id="PTHR43133">
    <property type="entry name" value="RNA POLYMERASE ECF-TYPE SIGMA FACTO"/>
    <property type="match status" value="1"/>
</dbReference>
<feature type="compositionally biased region" description="Pro residues" evidence="5">
    <location>
        <begin position="380"/>
        <end position="422"/>
    </location>
</feature>
<dbReference type="InterPro" id="IPR013324">
    <property type="entry name" value="RNA_pol_sigma_r3/r4-like"/>
</dbReference>
<feature type="compositionally biased region" description="Low complexity" evidence="5">
    <location>
        <begin position="291"/>
        <end position="300"/>
    </location>
</feature>
<keyword evidence="6" id="KW-0472">Membrane</keyword>
<gene>
    <name evidence="9" type="ORF">FTUN_0845</name>
</gene>
<evidence type="ECO:0008006" key="11">
    <source>
        <dbReference type="Google" id="ProtNLM"/>
    </source>
</evidence>
<feature type="compositionally biased region" description="Polar residues" evidence="5">
    <location>
        <begin position="476"/>
        <end position="489"/>
    </location>
</feature>
<keyword evidence="4" id="KW-0804">Transcription</keyword>
<dbReference type="Gene3D" id="1.10.10.10">
    <property type="entry name" value="Winged helix-like DNA-binding domain superfamily/Winged helix DNA-binding domain"/>
    <property type="match status" value="1"/>
</dbReference>
<feature type="region of interest" description="Disordered" evidence="5">
    <location>
        <begin position="277"/>
        <end position="312"/>
    </location>
</feature>
<evidence type="ECO:0000256" key="4">
    <source>
        <dbReference type="ARBA" id="ARBA00023163"/>
    </source>
</evidence>
<evidence type="ECO:0000256" key="5">
    <source>
        <dbReference type="SAM" id="MobiDB-lite"/>
    </source>
</evidence>
<feature type="domain" description="RNA polymerase sigma factor 70 region 4 type 2" evidence="8">
    <location>
        <begin position="132"/>
        <end position="185"/>
    </location>
</feature>
<keyword evidence="6" id="KW-1133">Transmembrane helix</keyword>
<name>A0A6M5YH07_9BACT</name>
<evidence type="ECO:0000256" key="2">
    <source>
        <dbReference type="ARBA" id="ARBA00023015"/>
    </source>
</evidence>
<dbReference type="InterPro" id="IPR013249">
    <property type="entry name" value="RNA_pol_sigma70_r4_t2"/>
</dbReference>
<dbReference type="Pfam" id="PF08281">
    <property type="entry name" value="Sigma70_r4_2"/>
    <property type="match status" value="1"/>
</dbReference>
<dbReference type="RefSeq" id="WP_171469546.1">
    <property type="nucleotide sequence ID" value="NZ_CP053452.2"/>
</dbReference>
<evidence type="ECO:0000256" key="6">
    <source>
        <dbReference type="SAM" id="Phobius"/>
    </source>
</evidence>
<dbReference type="GO" id="GO:0016987">
    <property type="term" value="F:sigma factor activity"/>
    <property type="evidence" value="ECO:0007669"/>
    <property type="project" value="UniProtKB-KW"/>
</dbReference>
<evidence type="ECO:0000256" key="3">
    <source>
        <dbReference type="ARBA" id="ARBA00023082"/>
    </source>
</evidence>
<keyword evidence="6" id="KW-0812">Transmembrane</keyword>
<dbReference type="KEGG" id="ftj:FTUN_0845"/>
<dbReference type="GO" id="GO:0006352">
    <property type="term" value="P:DNA-templated transcription initiation"/>
    <property type="evidence" value="ECO:0007669"/>
    <property type="project" value="InterPro"/>
</dbReference>
<evidence type="ECO:0000259" key="7">
    <source>
        <dbReference type="Pfam" id="PF04542"/>
    </source>
</evidence>
<dbReference type="InterPro" id="IPR036388">
    <property type="entry name" value="WH-like_DNA-bd_sf"/>
</dbReference>
<dbReference type="SUPFAM" id="SSF88659">
    <property type="entry name" value="Sigma3 and sigma4 domains of RNA polymerase sigma factors"/>
    <property type="match status" value="1"/>
</dbReference>
<dbReference type="GO" id="GO:0003677">
    <property type="term" value="F:DNA binding"/>
    <property type="evidence" value="ECO:0007669"/>
    <property type="project" value="InterPro"/>
</dbReference>
<proteinExistence type="inferred from homology"/>
<dbReference type="InterPro" id="IPR039425">
    <property type="entry name" value="RNA_pol_sigma-70-like"/>
</dbReference>
<accession>A0A6M5YH07</accession>
<dbReference type="Proteomes" id="UP000503447">
    <property type="component" value="Chromosome"/>
</dbReference>
<dbReference type="EMBL" id="CP053452">
    <property type="protein sequence ID" value="QJW93339.1"/>
    <property type="molecule type" value="Genomic_DNA"/>
</dbReference>
<sequence length="571" mass="60764">MTDLARLRQLVATTAAASDADLLDRFVADRDGPAFAALVHRHGPMVLAVCRRVLRHRQDAEDAFQATFLVLARRAETIKPQSLLGNWLYGVAYRTALGARRVTAARRVREARAAALRTGEELPDDGLAAELREALDRELAALPDAYRAAVVACDLEGLHRRDAAVRLGWTEGTLSSRLARARALLTRRLARYGLVVPAAGLAAIVAPAAVAGELLEPTIRFGKLVAVGEAAVAAPVAALMEGTMKTMFLAKFKALAAAVVVGCAVSVTAVAGWRAEEGGTADPTPQEPGKVAEAPKPTAPKAEKQPRVARNADKERIAELEREREILLAELAKLHDRLAKLEAVAKEADAKRMAEEQLKAHLVIEQERLRSIAEQLRTPRTPPTPPVAPVPPAPPTPPRGNSALPPPAVKPPVTSPPAPPVPDVTLPPLALPNREGAIAPPRPEPAPKPPLAPLPPLVLPQPEPINSAQPEPVPTPNSSANQPNRTGGTQAKVKAVVRVYSVSELASDDKEGDALVKVLRAVVEPKSWGADAGVEYLPGRKVLVVRQTAEAHDQVSELLVLLRGQKTPAKK</sequence>